<dbReference type="InterPro" id="IPR011042">
    <property type="entry name" value="6-blade_b-propeller_TolB-like"/>
</dbReference>
<evidence type="ECO:0000313" key="1">
    <source>
        <dbReference type="EMBL" id="KAI6657200.1"/>
    </source>
</evidence>
<protein>
    <submittedName>
        <fullName evidence="1">Tripartite motif-containing protein 2</fullName>
    </submittedName>
</protein>
<dbReference type="InterPro" id="IPR050952">
    <property type="entry name" value="TRIM-NHL_E3_ligases"/>
</dbReference>
<dbReference type="AlphaFoldDB" id="A0AAV7K8A3"/>
<dbReference type="PANTHER" id="PTHR24104:SF25">
    <property type="entry name" value="PROTEIN LIN-41"/>
    <property type="match status" value="1"/>
</dbReference>
<evidence type="ECO:0000313" key="2">
    <source>
        <dbReference type="Proteomes" id="UP001165289"/>
    </source>
</evidence>
<comment type="caution">
    <text evidence="1">The sequence shown here is derived from an EMBL/GenBank/DDBJ whole genome shotgun (WGS) entry which is preliminary data.</text>
</comment>
<proteinExistence type="predicted"/>
<dbReference type="EMBL" id="JAKMXF010000120">
    <property type="protein sequence ID" value="KAI6657200.1"/>
    <property type="molecule type" value="Genomic_DNA"/>
</dbReference>
<keyword evidence="2" id="KW-1185">Reference proteome</keyword>
<organism evidence="1 2">
    <name type="scientific">Oopsacas minuta</name>
    <dbReference type="NCBI Taxonomy" id="111878"/>
    <lineage>
        <taxon>Eukaryota</taxon>
        <taxon>Metazoa</taxon>
        <taxon>Porifera</taxon>
        <taxon>Hexactinellida</taxon>
        <taxon>Hexasterophora</taxon>
        <taxon>Lyssacinosida</taxon>
        <taxon>Leucopsacidae</taxon>
        <taxon>Oopsacas</taxon>
    </lineage>
</organism>
<dbReference type="SUPFAM" id="SSF63829">
    <property type="entry name" value="Calcium-dependent phosphotriesterase"/>
    <property type="match status" value="1"/>
</dbReference>
<dbReference type="PANTHER" id="PTHR24104">
    <property type="entry name" value="E3 UBIQUITIN-PROTEIN LIGASE NHLRC1-RELATED"/>
    <property type="match status" value="1"/>
</dbReference>
<dbReference type="GO" id="GO:0043161">
    <property type="term" value="P:proteasome-mediated ubiquitin-dependent protein catabolic process"/>
    <property type="evidence" value="ECO:0007669"/>
    <property type="project" value="TreeGrafter"/>
</dbReference>
<sequence length="102" mass="11680">SDPCMFVFNSDHVLTNRLITKGDGKQTNSPFCFDIDRDYNIIMSDYYNDCVYVFNEEGEQIHKFGKTGRGIGEFINPFGIALDNTGHIIVVCHKKTNCLQFF</sequence>
<reference evidence="1 2" key="1">
    <citation type="journal article" date="2023" name="BMC Biol.">
        <title>The compact genome of the sponge Oopsacas minuta (Hexactinellida) is lacking key metazoan core genes.</title>
        <authorList>
            <person name="Santini S."/>
            <person name="Schenkelaars Q."/>
            <person name="Jourda C."/>
            <person name="Duchesne M."/>
            <person name="Belahbib H."/>
            <person name="Rocher C."/>
            <person name="Selva M."/>
            <person name="Riesgo A."/>
            <person name="Vervoort M."/>
            <person name="Leys S.P."/>
            <person name="Kodjabachian L."/>
            <person name="Le Bivic A."/>
            <person name="Borchiellini C."/>
            <person name="Claverie J.M."/>
            <person name="Renard E."/>
        </authorList>
    </citation>
    <scope>NUCLEOTIDE SEQUENCE [LARGE SCALE GENOMIC DNA]</scope>
    <source>
        <strain evidence="1">SPO-2</strain>
    </source>
</reference>
<dbReference type="Pfam" id="PF17170">
    <property type="entry name" value="DUF5128"/>
    <property type="match status" value="1"/>
</dbReference>
<dbReference type="Proteomes" id="UP001165289">
    <property type="component" value="Unassembled WGS sequence"/>
</dbReference>
<dbReference type="GO" id="GO:0061630">
    <property type="term" value="F:ubiquitin protein ligase activity"/>
    <property type="evidence" value="ECO:0007669"/>
    <property type="project" value="TreeGrafter"/>
</dbReference>
<accession>A0AAV7K8A3</accession>
<dbReference type="GO" id="GO:0000209">
    <property type="term" value="P:protein polyubiquitination"/>
    <property type="evidence" value="ECO:0007669"/>
    <property type="project" value="TreeGrafter"/>
</dbReference>
<name>A0AAV7K8A3_9METZ</name>
<dbReference type="Gene3D" id="2.120.10.30">
    <property type="entry name" value="TolB, C-terminal domain"/>
    <property type="match status" value="1"/>
</dbReference>
<gene>
    <name evidence="1" type="ORF">LOD99_11189</name>
</gene>
<dbReference type="GO" id="GO:0008270">
    <property type="term" value="F:zinc ion binding"/>
    <property type="evidence" value="ECO:0007669"/>
    <property type="project" value="UniProtKB-KW"/>
</dbReference>
<feature type="non-terminal residue" evidence="1">
    <location>
        <position position="1"/>
    </location>
</feature>